<evidence type="ECO:0000256" key="2">
    <source>
        <dbReference type="SAM" id="MobiDB-lite"/>
    </source>
</evidence>
<dbReference type="CDD" id="cd04673">
    <property type="entry name" value="NUDIX_ADPRase"/>
    <property type="match status" value="1"/>
</dbReference>
<dbReference type="Proteomes" id="UP000494269">
    <property type="component" value="Unassembled WGS sequence"/>
</dbReference>
<keyword evidence="5" id="KW-1185">Reference proteome</keyword>
<dbReference type="Pfam" id="PF00293">
    <property type="entry name" value="NUDIX"/>
    <property type="match status" value="1"/>
</dbReference>
<evidence type="ECO:0000259" key="3">
    <source>
        <dbReference type="PROSITE" id="PS51462"/>
    </source>
</evidence>
<evidence type="ECO:0000313" key="4">
    <source>
        <dbReference type="EMBL" id="CAB3702453.1"/>
    </source>
</evidence>
<dbReference type="Gene3D" id="3.90.79.10">
    <property type="entry name" value="Nucleoside Triphosphate Pyrophosphohydrolase"/>
    <property type="match status" value="1"/>
</dbReference>
<feature type="domain" description="Nudix hydrolase" evidence="3">
    <location>
        <begin position="7"/>
        <end position="139"/>
    </location>
</feature>
<gene>
    <name evidence="4" type="ORF">LMG3441_02641</name>
</gene>
<dbReference type="PROSITE" id="PS51462">
    <property type="entry name" value="NUDIX"/>
    <property type="match status" value="1"/>
</dbReference>
<protein>
    <recommendedName>
        <fullName evidence="3">Nudix hydrolase domain-containing protein</fullName>
    </recommendedName>
</protein>
<reference evidence="4 5" key="1">
    <citation type="submission" date="2020-04" db="EMBL/GenBank/DDBJ databases">
        <authorList>
            <person name="De Canck E."/>
        </authorList>
    </citation>
    <scope>NUCLEOTIDE SEQUENCE [LARGE SCALE GENOMIC DNA]</scope>
    <source>
        <strain evidence="4 5">LMG 3441</strain>
    </source>
</reference>
<dbReference type="AlphaFoldDB" id="A0A6S6ZZC4"/>
<accession>A0A6S6ZZC4</accession>
<dbReference type="GO" id="GO:0016787">
    <property type="term" value="F:hydrolase activity"/>
    <property type="evidence" value="ECO:0007669"/>
    <property type="project" value="UniProtKB-KW"/>
</dbReference>
<dbReference type="PANTHER" id="PTHR43736:SF1">
    <property type="entry name" value="DIHYDRONEOPTERIN TRIPHOSPHATE DIPHOSPHATASE"/>
    <property type="match status" value="1"/>
</dbReference>
<sequence length="181" mass="18778">MTTLPARPIPATIAAVVRDGHVLLVRRANPPDENCWAFPGGKIDAGECIEAATARELLEETGVVAEPLHVFDAVDVFDRDDAGALRRHFILIAVLCRWQSGEPVAGDDARDARWIPLADLEGHELATSFGVARLARKAAALTAALDSGSSSGSGLNSGSDSASDSGSDSGSDSCSDSCSDC</sequence>
<feature type="region of interest" description="Disordered" evidence="2">
    <location>
        <begin position="144"/>
        <end position="181"/>
    </location>
</feature>
<dbReference type="InterPro" id="IPR015797">
    <property type="entry name" value="NUDIX_hydrolase-like_dom_sf"/>
</dbReference>
<evidence type="ECO:0000256" key="1">
    <source>
        <dbReference type="ARBA" id="ARBA00022801"/>
    </source>
</evidence>
<dbReference type="SUPFAM" id="SSF55811">
    <property type="entry name" value="Nudix"/>
    <property type="match status" value="1"/>
</dbReference>
<evidence type="ECO:0000313" key="5">
    <source>
        <dbReference type="Proteomes" id="UP000494269"/>
    </source>
</evidence>
<organism evidence="4 5">
    <name type="scientific">Achromobacter kerstersii</name>
    <dbReference type="NCBI Taxonomy" id="1353890"/>
    <lineage>
        <taxon>Bacteria</taxon>
        <taxon>Pseudomonadati</taxon>
        <taxon>Pseudomonadota</taxon>
        <taxon>Betaproteobacteria</taxon>
        <taxon>Burkholderiales</taxon>
        <taxon>Alcaligenaceae</taxon>
        <taxon>Achromobacter</taxon>
    </lineage>
</organism>
<dbReference type="InterPro" id="IPR020476">
    <property type="entry name" value="Nudix_hydrolase"/>
</dbReference>
<dbReference type="PANTHER" id="PTHR43736">
    <property type="entry name" value="ADP-RIBOSE PYROPHOSPHATASE"/>
    <property type="match status" value="1"/>
</dbReference>
<keyword evidence="1" id="KW-0378">Hydrolase</keyword>
<dbReference type="EMBL" id="CADIJQ010000003">
    <property type="protein sequence ID" value="CAB3702453.1"/>
    <property type="molecule type" value="Genomic_DNA"/>
</dbReference>
<dbReference type="InterPro" id="IPR000086">
    <property type="entry name" value="NUDIX_hydrolase_dom"/>
</dbReference>
<proteinExistence type="predicted"/>
<dbReference type="PRINTS" id="PR00502">
    <property type="entry name" value="NUDIXFAMILY"/>
</dbReference>
<name>A0A6S6ZZC4_9BURK</name>